<proteinExistence type="predicted"/>
<dbReference type="AlphaFoldDB" id="A0A7S2Q457"/>
<dbReference type="EMBL" id="HBGZ01033282">
    <property type="protein sequence ID" value="CAD9632272.1"/>
    <property type="molecule type" value="Transcribed_RNA"/>
</dbReference>
<reference evidence="1" key="1">
    <citation type="submission" date="2021-01" db="EMBL/GenBank/DDBJ databases">
        <authorList>
            <person name="Corre E."/>
            <person name="Pelletier E."/>
            <person name="Niang G."/>
            <person name="Scheremetjew M."/>
            <person name="Finn R."/>
            <person name="Kale V."/>
            <person name="Holt S."/>
            <person name="Cochrane G."/>
            <person name="Meng A."/>
            <person name="Brown T."/>
            <person name="Cohen L."/>
        </authorList>
    </citation>
    <scope>NUCLEOTIDE SEQUENCE</scope>
    <source>
        <strain evidence="1">SM1012Den-03</strain>
    </source>
</reference>
<protein>
    <submittedName>
        <fullName evidence="1">Uncharacterized protein</fullName>
    </submittedName>
</protein>
<gene>
    <name evidence="1" type="ORF">SMAR0320_LOCUS23834</name>
</gene>
<organism evidence="1">
    <name type="scientific">Skeletonema marinoi</name>
    <dbReference type="NCBI Taxonomy" id="267567"/>
    <lineage>
        <taxon>Eukaryota</taxon>
        <taxon>Sar</taxon>
        <taxon>Stramenopiles</taxon>
        <taxon>Ochrophyta</taxon>
        <taxon>Bacillariophyta</taxon>
        <taxon>Coscinodiscophyceae</taxon>
        <taxon>Thalassiosirophycidae</taxon>
        <taxon>Thalassiosirales</taxon>
        <taxon>Skeletonemataceae</taxon>
        <taxon>Skeletonema</taxon>
        <taxon>Skeletonema marinoi-dohrnii complex</taxon>
    </lineage>
</organism>
<evidence type="ECO:0000313" key="1">
    <source>
        <dbReference type="EMBL" id="CAD9632272.1"/>
    </source>
</evidence>
<accession>A0A7S2Q457</accession>
<sequence>MTAARGTRSNLATLSLIIAAAAGLLTAVVTITVASPLRSDDQQRRQLTTNNEDEPPIEEQSLIAMQFTANPYASRDKIEMIKSGEAKLASLRLTPDSLSEGNGRVYGTFCVFDDQLNKKDPAVYPTVDHMVQTSDHCNENRYTLPLDEVVEAVTSHDSGSIRSERLKKLPLSGMLFHQGFSGAGLIANALTTFDNTLVISEHSAIRDALNACDYIHNRFKSKGCSASKHQKLVKDVISILSRSSDSNIEHMFLKLDSASSVYIPLLREIYPDAKWTFDYRKAEHVLAKSTELKRNTCVLKKRQPSSVMASQASEHNVDLEDLTTHEVCALHLSTLVNVASQEHDSTGTGMLISYEDDLLKEDALIETILPYLGLQKEIDANPSMVRARVEDVLSTKTNLRGIHSQDVDSQWSSQENVHVSREVRAASQLFMQSMM</sequence>
<name>A0A7S2Q457_9STRA</name>